<dbReference type="InterPro" id="IPR002602">
    <property type="entry name" value="DB"/>
</dbReference>
<evidence type="ECO:0000256" key="1">
    <source>
        <dbReference type="SAM" id="MobiDB-lite"/>
    </source>
</evidence>
<organism evidence="3 4">
    <name type="scientific">Gongylonema pulchrum</name>
    <dbReference type="NCBI Taxonomy" id="637853"/>
    <lineage>
        <taxon>Eukaryota</taxon>
        <taxon>Metazoa</taxon>
        <taxon>Ecdysozoa</taxon>
        <taxon>Nematoda</taxon>
        <taxon>Chromadorea</taxon>
        <taxon>Rhabditida</taxon>
        <taxon>Spirurina</taxon>
        <taxon>Spiruromorpha</taxon>
        <taxon>Spiruroidea</taxon>
        <taxon>Gongylonematidae</taxon>
        <taxon>Gongylonema</taxon>
    </lineage>
</organism>
<protein>
    <recommendedName>
        <fullName evidence="2">Domain of unknown function DB domain-containing protein</fullName>
    </recommendedName>
</protein>
<reference evidence="3 4" key="1">
    <citation type="submission" date="2018-11" db="EMBL/GenBank/DDBJ databases">
        <authorList>
            <consortium name="Pathogen Informatics"/>
        </authorList>
    </citation>
    <scope>NUCLEOTIDE SEQUENCE [LARGE SCALE GENOMIC DNA]</scope>
</reference>
<dbReference type="PANTHER" id="PTHR21679">
    <property type="entry name" value="DOMAIN OF UNKNOWN FUNCTION DB DOMAIN-CONTAINING PROTEIN-RELATED"/>
    <property type="match status" value="1"/>
</dbReference>
<feature type="domain" description="Domain of unknown function DB" evidence="2">
    <location>
        <begin position="184"/>
        <end position="281"/>
    </location>
</feature>
<feature type="region of interest" description="Disordered" evidence="1">
    <location>
        <begin position="67"/>
        <end position="91"/>
    </location>
</feature>
<dbReference type="EMBL" id="UYRT01080555">
    <property type="protein sequence ID" value="VDN22967.1"/>
    <property type="molecule type" value="Genomic_DNA"/>
</dbReference>
<evidence type="ECO:0000259" key="2">
    <source>
        <dbReference type="Pfam" id="PF01682"/>
    </source>
</evidence>
<proteinExistence type="predicted"/>
<dbReference type="AlphaFoldDB" id="A0A3P7MHT5"/>
<accession>A0A3P7MHT5</accession>
<dbReference type="PANTHER" id="PTHR21679:SF5">
    <property type="entry name" value="DOMAIN OF UNKNOWN FUNCTION DB DOMAIN-CONTAINING PROTEIN"/>
    <property type="match status" value="1"/>
</dbReference>
<dbReference type="Proteomes" id="UP000271098">
    <property type="component" value="Unassembled WGS sequence"/>
</dbReference>
<keyword evidence="4" id="KW-1185">Reference proteome</keyword>
<name>A0A3P7MHT5_9BILA</name>
<sequence length="287" mass="31016">MYTVRPTFTFSFTSSSSSSMEHPWPGGLIAPLSSNGNESLVSMSSVDDYEAPTDVIPPVAVPLPSFSPESLPNVSEPQPLPGAAAEETGKAESRWELRSLKIVRHITAQPNQPQNPYVSPVWNVDLERAGRARMAYTSSHPSFLSKHGQSVAVTIPTPHAQCGVAPDFLPCVPIAQANVHFGQCCRAKLLPPGCQKLCKYDVTQTEIKTALDAGQCGILHVAPIVECASDAHDNTECCRYKQISAKSAPQCEVFCRSGQIRGLGLQHLVCRKVMNELIACHLSGLRL</sequence>
<gene>
    <name evidence="3" type="ORF">GPUH_LOCUS13779</name>
</gene>
<evidence type="ECO:0000313" key="3">
    <source>
        <dbReference type="EMBL" id="VDN22967.1"/>
    </source>
</evidence>
<feature type="compositionally biased region" description="Polar residues" evidence="1">
    <location>
        <begin position="67"/>
        <end position="76"/>
    </location>
</feature>
<evidence type="ECO:0000313" key="4">
    <source>
        <dbReference type="Proteomes" id="UP000271098"/>
    </source>
</evidence>
<dbReference type="Pfam" id="PF01682">
    <property type="entry name" value="DB"/>
    <property type="match status" value="1"/>
</dbReference>
<dbReference type="OrthoDB" id="5872752at2759"/>